<sequence>MRNNVNGIETEVIDEAEDSLLKNKSPTQTHELVTTVPQNIANLIIGDKHSPTRNSLRHSRMVVLNKGRIPIEDLPPIIKYHLHAKVIMWLILAVGTVISFECSGLQIYTPNSKTHLNPFYTAIPIILSGIFGLVHLSCCRKEYPGLHRNACEKAIKIISITTSVFATITALMYIFIGLIHLISFFYLECTANDPLTNTCVCRLTDEDMSSSIFNNSWNYVDLSCFEVYNVYNVIISLTMFACLVIVFLHILYLRLHWISRSIPKAVKIYNFI</sequence>
<evidence type="ECO:0000313" key="2">
    <source>
        <dbReference type="EMBL" id="KAK9891398.1"/>
    </source>
</evidence>
<feature type="transmembrane region" description="Helical" evidence="1">
    <location>
        <begin position="86"/>
        <end position="107"/>
    </location>
</feature>
<dbReference type="InterPro" id="IPR030429">
    <property type="entry name" value="Sarcospan"/>
</dbReference>
<organism evidence="2 3">
    <name type="scientific">Henosepilachna vigintioctopunctata</name>
    <dbReference type="NCBI Taxonomy" id="420089"/>
    <lineage>
        <taxon>Eukaryota</taxon>
        <taxon>Metazoa</taxon>
        <taxon>Ecdysozoa</taxon>
        <taxon>Arthropoda</taxon>
        <taxon>Hexapoda</taxon>
        <taxon>Insecta</taxon>
        <taxon>Pterygota</taxon>
        <taxon>Neoptera</taxon>
        <taxon>Endopterygota</taxon>
        <taxon>Coleoptera</taxon>
        <taxon>Polyphaga</taxon>
        <taxon>Cucujiformia</taxon>
        <taxon>Coccinelloidea</taxon>
        <taxon>Coccinellidae</taxon>
        <taxon>Epilachninae</taxon>
        <taxon>Epilachnini</taxon>
        <taxon>Henosepilachna</taxon>
    </lineage>
</organism>
<dbReference type="Proteomes" id="UP001431783">
    <property type="component" value="Unassembled WGS sequence"/>
</dbReference>
<dbReference type="AlphaFoldDB" id="A0AAW1V8B1"/>
<evidence type="ECO:0008006" key="4">
    <source>
        <dbReference type="Google" id="ProtNLM"/>
    </source>
</evidence>
<protein>
    <recommendedName>
        <fullName evidence="4">Sarcospan</fullName>
    </recommendedName>
</protein>
<name>A0AAW1V8B1_9CUCU</name>
<feature type="transmembrane region" description="Helical" evidence="1">
    <location>
        <begin position="230"/>
        <end position="253"/>
    </location>
</feature>
<gene>
    <name evidence="2" type="ORF">WA026_014637</name>
</gene>
<feature type="transmembrane region" description="Helical" evidence="1">
    <location>
        <begin position="157"/>
        <end position="187"/>
    </location>
</feature>
<dbReference type="PANTHER" id="PTHR15260">
    <property type="entry name" value="SARCOSPAN"/>
    <property type="match status" value="1"/>
</dbReference>
<dbReference type="PANTHER" id="PTHR15260:SF1">
    <property type="entry name" value="SARCOSPAN"/>
    <property type="match status" value="1"/>
</dbReference>
<evidence type="ECO:0000313" key="3">
    <source>
        <dbReference type="Proteomes" id="UP001431783"/>
    </source>
</evidence>
<dbReference type="EMBL" id="JARQZJ010000128">
    <property type="protein sequence ID" value="KAK9891398.1"/>
    <property type="molecule type" value="Genomic_DNA"/>
</dbReference>
<keyword evidence="3" id="KW-1185">Reference proteome</keyword>
<dbReference type="GO" id="GO:0042383">
    <property type="term" value="C:sarcolemma"/>
    <property type="evidence" value="ECO:0007669"/>
    <property type="project" value="TreeGrafter"/>
</dbReference>
<dbReference type="GO" id="GO:0016010">
    <property type="term" value="C:dystrophin-associated glycoprotein complex"/>
    <property type="evidence" value="ECO:0007669"/>
    <property type="project" value="InterPro"/>
</dbReference>
<comment type="caution">
    <text evidence="2">The sequence shown here is derived from an EMBL/GenBank/DDBJ whole genome shotgun (WGS) entry which is preliminary data.</text>
</comment>
<keyword evidence="1" id="KW-0812">Transmembrane</keyword>
<keyword evidence="1" id="KW-0472">Membrane</keyword>
<accession>A0AAW1V8B1</accession>
<proteinExistence type="predicted"/>
<reference evidence="2 3" key="1">
    <citation type="submission" date="2023-03" db="EMBL/GenBank/DDBJ databases">
        <title>Genome insight into feeding habits of ladybird beetles.</title>
        <authorList>
            <person name="Li H.-S."/>
            <person name="Huang Y.-H."/>
            <person name="Pang H."/>
        </authorList>
    </citation>
    <scope>NUCLEOTIDE SEQUENCE [LARGE SCALE GENOMIC DNA]</scope>
    <source>
        <strain evidence="2">SYSU_2023b</strain>
        <tissue evidence="2">Whole body</tissue>
    </source>
</reference>
<evidence type="ECO:0000256" key="1">
    <source>
        <dbReference type="SAM" id="Phobius"/>
    </source>
</evidence>
<feature type="transmembrane region" description="Helical" evidence="1">
    <location>
        <begin position="119"/>
        <end position="136"/>
    </location>
</feature>
<keyword evidence="1" id="KW-1133">Transmembrane helix</keyword>